<feature type="compositionally biased region" description="Polar residues" evidence="4">
    <location>
        <begin position="267"/>
        <end position="282"/>
    </location>
</feature>
<protein>
    <submittedName>
        <fullName evidence="5">Uncharacterized protein</fullName>
    </submittedName>
</protein>
<feature type="region of interest" description="Leucine repeat I (LRI)" evidence="3">
    <location>
        <begin position="305"/>
        <end position="365"/>
    </location>
</feature>
<dbReference type="OrthoDB" id="47276at2759"/>
<dbReference type="EMBL" id="OOIL02002122">
    <property type="protein sequence ID" value="VFQ80385.1"/>
    <property type="molecule type" value="Genomic_DNA"/>
</dbReference>
<evidence type="ECO:0000313" key="6">
    <source>
        <dbReference type="Proteomes" id="UP000595140"/>
    </source>
</evidence>
<dbReference type="Pfam" id="PF03514">
    <property type="entry name" value="GRAS"/>
    <property type="match status" value="1"/>
</dbReference>
<dbReference type="AlphaFoldDB" id="A0A484LVF1"/>
<proteinExistence type="inferred from homology"/>
<sequence length="680" mass="76502">MVMDRNSSGSCQTTSGFELQDEMVKLYLNQEAISGFDPNSIAKNVKYEGRIPNPWSEQSFDDSQNSNSECFPSYGHPNPIDGLNCGDVQEDYDFSDLVLKYISQMLMEEDMEEKACMFQESAALQAAERSFYEVIGEKYPPSADQKGSFGNVNVGDCDLKSSLNWDRGSPSSLSSSSSSLWAVIDSPVSTLPIPGRPGYGESVVQTVQLMKEGLKGKKNVHYDEEEKDSDRSYKQSAVSSQSTVKPEVFDKVLLCSGGKNESDLRRSWQSVSGKNAGDNNGHQKGYKGKKPFWKRENSGERDEAVDLRALLTHCAQAVASNDRRAADECLKQIRRHSSQTGDGMQRMAHYFADGLEARMAGCGTHIYKALITMPTSASDVLKAYQLFLAACPFRKISNFFSNKTIMNLIPRDATSLHIIDFGILYGFQWPCFIQRLSCMPGGPPRLRITGIDFPQPGFRPAERVEETGRRLANYAERFNVLFEFNAIAQKWETVKLEDLNITKGELLAVNCLYRLKNILDETVVSNSPRDAVLGMIHKLKPDVFVMGTVNGSYSAPFFTTRFREALFHYSSVFDMLEATAPREVHERMLLEKALFGREAMNVIACEGAERIERPETYKQSGARNARAGFRQLRLDEEIVRMSRERVKVYHKDFMIDGDGKWLFLGWKGRIIYALSSWKAG</sequence>
<accession>A0A484LVF1</accession>
<reference evidence="5 6" key="1">
    <citation type="submission" date="2018-04" db="EMBL/GenBank/DDBJ databases">
        <authorList>
            <person name="Vogel A."/>
        </authorList>
    </citation>
    <scope>NUCLEOTIDE SEQUENCE [LARGE SCALE GENOMIC DNA]</scope>
</reference>
<feature type="region of interest" description="Disordered" evidence="4">
    <location>
        <begin position="53"/>
        <end position="73"/>
    </location>
</feature>
<keyword evidence="6" id="KW-1185">Reference proteome</keyword>
<evidence type="ECO:0000256" key="1">
    <source>
        <dbReference type="ARBA" id="ARBA00023015"/>
    </source>
</evidence>
<evidence type="ECO:0000256" key="3">
    <source>
        <dbReference type="PROSITE-ProRule" id="PRU01191"/>
    </source>
</evidence>
<dbReference type="Proteomes" id="UP000595140">
    <property type="component" value="Unassembled WGS sequence"/>
</dbReference>
<feature type="region of interest" description="Disordered" evidence="4">
    <location>
        <begin position="259"/>
        <end position="298"/>
    </location>
</feature>
<feature type="compositionally biased region" description="Polar residues" evidence="4">
    <location>
        <begin position="55"/>
        <end position="70"/>
    </location>
</feature>
<feature type="region of interest" description="Disordered" evidence="4">
    <location>
        <begin position="215"/>
        <end position="240"/>
    </location>
</feature>
<keyword evidence="2" id="KW-0804">Transcription</keyword>
<dbReference type="InterPro" id="IPR005202">
    <property type="entry name" value="TF_GRAS"/>
</dbReference>
<evidence type="ECO:0000313" key="5">
    <source>
        <dbReference type="EMBL" id="VFQ80385.1"/>
    </source>
</evidence>
<feature type="compositionally biased region" description="Basic and acidic residues" evidence="4">
    <location>
        <begin position="215"/>
        <end position="233"/>
    </location>
</feature>
<gene>
    <name evidence="5" type="ORF">CCAM_LOCUS22161</name>
</gene>
<dbReference type="PROSITE" id="PS50985">
    <property type="entry name" value="GRAS"/>
    <property type="match status" value="1"/>
</dbReference>
<dbReference type="PANTHER" id="PTHR31636">
    <property type="entry name" value="OSJNBA0084A10.13 PROTEIN-RELATED"/>
    <property type="match status" value="1"/>
</dbReference>
<name>A0A484LVF1_9ASTE</name>
<comment type="similarity">
    <text evidence="3">Belongs to the GRAS family.</text>
</comment>
<feature type="region of interest" description="Leucine repeat II (LRII)" evidence="3">
    <location>
        <begin position="466"/>
        <end position="498"/>
    </location>
</feature>
<comment type="caution">
    <text evidence="3">Lacks conserved residue(s) required for the propagation of feature annotation.</text>
</comment>
<feature type="region of interest" description="SAW" evidence="3">
    <location>
        <begin position="604"/>
        <end position="678"/>
    </location>
</feature>
<organism evidence="5 6">
    <name type="scientific">Cuscuta campestris</name>
    <dbReference type="NCBI Taxonomy" id="132261"/>
    <lineage>
        <taxon>Eukaryota</taxon>
        <taxon>Viridiplantae</taxon>
        <taxon>Streptophyta</taxon>
        <taxon>Embryophyta</taxon>
        <taxon>Tracheophyta</taxon>
        <taxon>Spermatophyta</taxon>
        <taxon>Magnoliopsida</taxon>
        <taxon>eudicotyledons</taxon>
        <taxon>Gunneridae</taxon>
        <taxon>Pentapetalae</taxon>
        <taxon>asterids</taxon>
        <taxon>lamiids</taxon>
        <taxon>Solanales</taxon>
        <taxon>Convolvulaceae</taxon>
        <taxon>Cuscuteae</taxon>
        <taxon>Cuscuta</taxon>
        <taxon>Cuscuta subgen. Grammica</taxon>
        <taxon>Cuscuta sect. Cleistogrammica</taxon>
    </lineage>
</organism>
<keyword evidence="1" id="KW-0805">Transcription regulation</keyword>
<evidence type="ECO:0000256" key="2">
    <source>
        <dbReference type="ARBA" id="ARBA00023163"/>
    </source>
</evidence>
<feature type="short sequence motif" description="VHIID" evidence="3">
    <location>
        <begin position="416"/>
        <end position="420"/>
    </location>
</feature>
<evidence type="ECO:0000256" key="4">
    <source>
        <dbReference type="SAM" id="MobiDB-lite"/>
    </source>
</evidence>